<dbReference type="EMBL" id="JABEYC010000180">
    <property type="protein sequence ID" value="KAF4981188.1"/>
    <property type="molecule type" value="Genomic_DNA"/>
</dbReference>
<evidence type="ECO:0000313" key="3">
    <source>
        <dbReference type="Proteomes" id="UP000635477"/>
    </source>
</evidence>
<proteinExistence type="predicted"/>
<keyword evidence="3" id="KW-1185">Reference proteome</keyword>
<feature type="region of interest" description="Disordered" evidence="1">
    <location>
        <begin position="62"/>
        <end position="96"/>
    </location>
</feature>
<accession>A0A8H4XN13</accession>
<reference evidence="2" key="1">
    <citation type="journal article" date="2020" name="BMC Genomics">
        <title>Correction to: Identification and distribution of gene clusters required for synthesis of sphingolipid metabolism inhibitors in diverse species of the filamentous fungus Fusarium.</title>
        <authorList>
            <person name="Kim H.S."/>
            <person name="Lohmar J.M."/>
            <person name="Busman M."/>
            <person name="Brown D.W."/>
            <person name="Naumann T.A."/>
            <person name="Divon H.H."/>
            <person name="Lysoe E."/>
            <person name="Uhlig S."/>
            <person name="Proctor R.H."/>
        </authorList>
    </citation>
    <scope>NUCLEOTIDE SEQUENCE</scope>
    <source>
        <strain evidence="2">NRRL 22465</strain>
    </source>
</reference>
<dbReference type="AlphaFoldDB" id="A0A8H4XN13"/>
<protein>
    <submittedName>
        <fullName evidence="2">Uncharacterized protein</fullName>
    </submittedName>
</protein>
<gene>
    <name evidence="2" type="ORF">FZEAL_2957</name>
</gene>
<evidence type="ECO:0000256" key="1">
    <source>
        <dbReference type="SAM" id="MobiDB-lite"/>
    </source>
</evidence>
<name>A0A8H4XN13_9HYPO</name>
<reference evidence="2" key="2">
    <citation type="submission" date="2020-05" db="EMBL/GenBank/DDBJ databases">
        <authorList>
            <person name="Kim H.-S."/>
            <person name="Proctor R.H."/>
            <person name="Brown D.W."/>
        </authorList>
    </citation>
    <scope>NUCLEOTIDE SEQUENCE</scope>
    <source>
        <strain evidence="2">NRRL 22465</strain>
    </source>
</reference>
<sequence>MPSAHSLLELARISLPVSAESNWSGGACGPVEVDKHGSEFGGAEFGGAKVRSAFHGACRGFAEPHRPKFPDPTSQRFQLPNPESPKPRYVQRSNTDGLGRLQVATGLGGTHRVLLSLLPPTASTRLLPRRNSTPIPSLL</sequence>
<organism evidence="2 3">
    <name type="scientific">Fusarium zealandicum</name>
    <dbReference type="NCBI Taxonomy" id="1053134"/>
    <lineage>
        <taxon>Eukaryota</taxon>
        <taxon>Fungi</taxon>
        <taxon>Dikarya</taxon>
        <taxon>Ascomycota</taxon>
        <taxon>Pezizomycotina</taxon>
        <taxon>Sordariomycetes</taxon>
        <taxon>Hypocreomycetidae</taxon>
        <taxon>Hypocreales</taxon>
        <taxon>Nectriaceae</taxon>
        <taxon>Fusarium</taxon>
        <taxon>Fusarium staphyleae species complex</taxon>
    </lineage>
</organism>
<dbReference type="Proteomes" id="UP000635477">
    <property type="component" value="Unassembled WGS sequence"/>
</dbReference>
<comment type="caution">
    <text evidence="2">The sequence shown here is derived from an EMBL/GenBank/DDBJ whole genome shotgun (WGS) entry which is preliminary data.</text>
</comment>
<evidence type="ECO:0000313" key="2">
    <source>
        <dbReference type="EMBL" id="KAF4981188.1"/>
    </source>
</evidence>